<keyword evidence="2" id="KW-1185">Reference proteome</keyword>
<evidence type="ECO:0000313" key="1">
    <source>
        <dbReference type="EMBL" id="MDQ0513690.1"/>
    </source>
</evidence>
<protein>
    <submittedName>
        <fullName evidence="1">Uncharacterized protein</fullName>
    </submittedName>
</protein>
<dbReference type="Proteomes" id="UP001240643">
    <property type="component" value="Unassembled WGS sequence"/>
</dbReference>
<accession>A0ABU0LYJ6</accession>
<organism evidence="1 2">
    <name type="scientific">Mycoplasmoides fastidiosum</name>
    <dbReference type="NCBI Taxonomy" id="92758"/>
    <lineage>
        <taxon>Bacteria</taxon>
        <taxon>Bacillati</taxon>
        <taxon>Mycoplasmatota</taxon>
        <taxon>Mycoplasmoidales</taxon>
        <taxon>Mycoplasmoidaceae</taxon>
        <taxon>Mycoplasmoides</taxon>
    </lineage>
</organism>
<proteinExistence type="predicted"/>
<reference evidence="1" key="1">
    <citation type="submission" date="2023-07" db="EMBL/GenBank/DDBJ databases">
        <title>Genomic Encyclopedia of Type Strains, Phase IV (KMG-IV): sequencing the most valuable type-strain genomes for metagenomic binning, comparative biology and taxonomic classification.</title>
        <authorList>
            <person name="Goeker M."/>
        </authorList>
    </citation>
    <scope>NUCLEOTIDE SEQUENCE [LARGE SCALE GENOMIC DNA]</scope>
    <source>
        <strain evidence="1">DSM 21204</strain>
    </source>
</reference>
<comment type="caution">
    <text evidence="1">The sequence shown here is derived from an EMBL/GenBank/DDBJ whole genome shotgun (WGS) entry which is preliminary data.</text>
</comment>
<sequence length="312" mass="34596">MLQSNDNDAIKALNKISNGITDYAEILSKSANNSDSKLVKDLKQLEQLLTNNVQTTVTQTNSDVNNLKTKVINLKAAAETLSNKFDKFRKIWESTKIQDHLWIKVNDQLNFPLVNLTSAFAYGINTAKNYGDYIKIFSIGSDLGSIISNITDNLFPKAGDIDTVKSSLNELLQEITGSGAVHKFQNALNEFASVTSWPTTTTTTQNDNSNKNITPDALAKNIATKTVGDSPTYSGYLYQKGIVKSTLSNAKISLEDFSKELFKFDFAEDTKVLARINVALNNQLRFLSKTQITTLNNRLISIFNNGNVLFEK</sequence>
<gene>
    <name evidence="1" type="ORF">J2Z62_000128</name>
</gene>
<dbReference type="RefSeq" id="WP_256547612.1">
    <property type="nucleotide sequence ID" value="NZ_CP101809.1"/>
</dbReference>
<evidence type="ECO:0000313" key="2">
    <source>
        <dbReference type="Proteomes" id="UP001240643"/>
    </source>
</evidence>
<name>A0ABU0LYJ6_9BACT</name>
<dbReference type="EMBL" id="JAUSWO010000001">
    <property type="protein sequence ID" value="MDQ0513690.1"/>
    <property type="molecule type" value="Genomic_DNA"/>
</dbReference>